<dbReference type="GO" id="GO:0008270">
    <property type="term" value="F:zinc ion binding"/>
    <property type="evidence" value="ECO:0007669"/>
    <property type="project" value="UniProtKB-UniRule"/>
</dbReference>
<evidence type="ECO:0000256" key="16">
    <source>
        <dbReference type="HAMAP-Rule" id="MF_00970"/>
    </source>
</evidence>
<feature type="domain" description="S1 motif" evidence="18">
    <location>
        <begin position="39"/>
        <end position="119"/>
    </location>
</feature>
<keyword evidence="9 16" id="KW-0699">rRNA-binding</keyword>
<dbReference type="InterPro" id="IPR028878">
    <property type="entry name" value="RNase_E"/>
</dbReference>
<feature type="compositionally biased region" description="Low complexity" evidence="17">
    <location>
        <begin position="960"/>
        <end position="973"/>
    </location>
</feature>
<feature type="region of interest" description="Disordered" evidence="17">
    <location>
        <begin position="574"/>
        <end position="1008"/>
    </location>
</feature>
<keyword evidence="5 16" id="KW-0698">rRNA processing</keyword>
<keyword evidence="4 16" id="KW-0997">Cell inner membrane</keyword>
<keyword evidence="20" id="KW-1185">Reference proteome</keyword>
<dbReference type="GO" id="GO:0009898">
    <property type="term" value="C:cytoplasmic side of plasma membrane"/>
    <property type="evidence" value="ECO:0007669"/>
    <property type="project" value="UniProtKB-UniRule"/>
</dbReference>
<feature type="compositionally biased region" description="Basic residues" evidence="17">
    <location>
        <begin position="693"/>
        <end position="705"/>
    </location>
</feature>
<dbReference type="GO" id="GO:0008995">
    <property type="term" value="F:ribonuclease E activity"/>
    <property type="evidence" value="ECO:0007669"/>
    <property type="project" value="UniProtKB-EC"/>
</dbReference>
<proteinExistence type="inferred from homology"/>
<dbReference type="EC" id="3.1.26.12" evidence="16"/>
<keyword evidence="3 16" id="KW-0963">Cytoplasm</keyword>
<feature type="compositionally biased region" description="Low complexity" evidence="17">
    <location>
        <begin position="780"/>
        <end position="796"/>
    </location>
</feature>
<dbReference type="HAMAP" id="MF_00970">
    <property type="entry name" value="RNase_E"/>
    <property type="match status" value="1"/>
</dbReference>
<dbReference type="Gene3D" id="3.40.1260.20">
    <property type="entry name" value="Ribonuclease E, catalytic domain"/>
    <property type="match status" value="1"/>
</dbReference>
<feature type="compositionally biased region" description="Basic and acidic residues" evidence="17">
    <location>
        <begin position="576"/>
        <end position="585"/>
    </location>
</feature>
<feature type="compositionally biased region" description="Low complexity" evidence="17">
    <location>
        <begin position="915"/>
        <end position="926"/>
    </location>
</feature>
<keyword evidence="13 16" id="KW-0460">Magnesium</keyword>
<evidence type="ECO:0000313" key="19">
    <source>
        <dbReference type="EMBL" id="EAS47429.1"/>
    </source>
</evidence>
<comment type="subcellular location">
    <subcellularLocation>
        <location evidence="16">Cytoplasm</location>
    </subcellularLocation>
    <subcellularLocation>
        <location evidence="16">Cell inner membrane</location>
        <topology evidence="16">Peripheral membrane protein</topology>
        <orientation evidence="16">Cytoplasmic side</orientation>
    </subcellularLocation>
</comment>
<dbReference type="InterPro" id="IPR012340">
    <property type="entry name" value="NA-bd_OB-fold"/>
</dbReference>
<keyword evidence="15 16" id="KW-0472">Membrane</keyword>
<feature type="compositionally biased region" description="Basic residues" evidence="17">
    <location>
        <begin position="606"/>
        <end position="618"/>
    </location>
</feature>
<dbReference type="GO" id="GO:0008033">
    <property type="term" value="P:tRNA processing"/>
    <property type="evidence" value="ECO:0007669"/>
    <property type="project" value="UniProtKB-UniRule"/>
</dbReference>
<dbReference type="Pfam" id="PF20833">
    <property type="entry name" value="RNase_E_G_Thio"/>
    <property type="match status" value="1"/>
</dbReference>
<feature type="compositionally biased region" description="Polar residues" evidence="17">
    <location>
        <begin position="668"/>
        <end position="677"/>
    </location>
</feature>
<dbReference type="GO" id="GO:0000049">
    <property type="term" value="F:tRNA binding"/>
    <property type="evidence" value="ECO:0007669"/>
    <property type="project" value="UniProtKB-KW"/>
</dbReference>
<evidence type="ECO:0000256" key="4">
    <source>
        <dbReference type="ARBA" id="ARBA00022519"/>
    </source>
</evidence>
<comment type="function">
    <text evidence="16">Endoribonuclease that plays a central role in RNA processing and decay. Required for the maturation of 5S and 16S rRNAs and the majority of tRNAs. Also involved in the degradation of most mRNAs.</text>
</comment>
<sequence>MKRMLINASHTEEVRVAMVDGQKLYDLDIENRTREQKKANIYKGKITRVEPSLEAAFVDYGADRHGFLPLKEISREYFKGKSSDGGRVNIKDAIREGQEIFVQVEKEERGSKGAALTTFISLAGRYLVLMPNNPRAGGISRRIEGEERADLREAMRGLDIPEGMGAIVRTAGIGRATEELQWDLDYLLQLWNTIEAEAEGAKAPHFLFQESNVIVRAIRDYLRQDVGEVIVDSQDAYNLAAAFIGTVMPDFTNKVKFYQEQIPLFNRYQIENQIETAFRREVSLPSGGSIVIDITEAMVSIDINSARATKGGDIEETAFNTNKEAAEEVARQLRLRDVGGLIVIDFIDMLNTRHQKEVENTIREALKIDRARVQVGRISRFGLLEMSRQRLRPSLEETMSKICPRCKGQGTIRGTRSLALSILRLIEEEAQKEFSKEIRAIVPVSVATFLLNEKRSEIADIESRNKINVVVLPNTQMETPHFEVVRIRAQDDDDSDGEFSYKLAHELSSKEPEQDLERTSAPLPISEPAVKTLVPHKPAPIMPEKAAPTAAAAVKTEKPGLLKRIWESIFGGSSTEAKKTEDEKKTRPRGSNSRRGGQNQDSRNRQGNRRPNNRNRNRNRNEGRNDSNRDAEGTETQAKSADKQGQGRGRNDQSRPAAKQDTREQKVDSASTATQTADKGPETGEGGELKKRPNDKRRGPRRRRQRQDVPANVTEQLSADIAVETSTVAADSSPSVESKTAAPETAAQVTTDTTAEATETKPARKRPARRRKPKADVVETGETAETGSTEATPTAPVVADTQDSAAAPEEKPAPKPRALRKAPAKPKKVEADASSSAAASEATAAPEKAEAPQSTEAEAPKPTEAEAPKPTEAEAPKPTKADAPKPAEKPKAPKKAAAVVEVIEKAAPKAEAKATAKPARAATARASNDPRFKPKPVSDVKVSTARVEKPAAVALDTSKPAPTAAPKAPVARASNDPRKNRASQATKADSAPSDTGSAKESTEKGPQA</sequence>
<evidence type="ECO:0000256" key="7">
    <source>
        <dbReference type="ARBA" id="ARBA00022722"/>
    </source>
</evidence>
<dbReference type="HOGENOM" id="CLU_003468_0_0_6"/>
<evidence type="ECO:0000256" key="14">
    <source>
        <dbReference type="ARBA" id="ARBA00022884"/>
    </source>
</evidence>
<dbReference type="STRING" id="314287.GB2207_01457"/>
<feature type="compositionally biased region" description="Basic and acidic residues" evidence="17">
    <location>
        <begin position="902"/>
        <end position="914"/>
    </location>
</feature>
<evidence type="ECO:0000256" key="15">
    <source>
        <dbReference type="ARBA" id="ARBA00023136"/>
    </source>
</evidence>
<dbReference type="FunFam" id="2.40.50.140:FF:000040">
    <property type="entry name" value="Ribonuclease E"/>
    <property type="match status" value="1"/>
</dbReference>
<feature type="compositionally biased region" description="Polar residues" evidence="17">
    <location>
        <begin position="589"/>
        <end position="601"/>
    </location>
</feature>
<dbReference type="GO" id="GO:0006364">
    <property type="term" value="P:rRNA processing"/>
    <property type="evidence" value="ECO:0007669"/>
    <property type="project" value="UniProtKB-UniRule"/>
</dbReference>
<feature type="binding site" evidence="16">
    <location>
        <position position="406"/>
    </location>
    <ligand>
        <name>Zn(2+)</name>
        <dbReference type="ChEBI" id="CHEBI:29105"/>
        <note>ligand shared between dimeric partners</note>
    </ligand>
</feature>
<comment type="subunit">
    <text evidence="16">Component of the RNA degradosome, which is a multiprotein complex involved in RNA processing and mRNA degradation. Within the RNA degradosome, RNase E assembles into a homotetramer formed by a dimer of dimers.</text>
</comment>
<comment type="cofactor">
    <cofactor evidence="16">
        <name>Zn(2+)</name>
        <dbReference type="ChEBI" id="CHEBI:29105"/>
    </cofactor>
    <text evidence="16">Binds 2 Zn(2+) ions per homotetramer.</text>
</comment>
<feature type="binding site" evidence="16">
    <location>
        <position position="302"/>
    </location>
    <ligand>
        <name>Mg(2+)</name>
        <dbReference type="ChEBI" id="CHEBI:18420"/>
        <note>catalytic</note>
    </ligand>
</feature>
<feature type="region of interest" description="Disordered" evidence="17">
    <location>
        <begin position="505"/>
        <end position="525"/>
    </location>
</feature>
<feature type="binding site" evidence="16">
    <location>
        <position position="403"/>
    </location>
    <ligand>
        <name>Zn(2+)</name>
        <dbReference type="ChEBI" id="CHEBI:29105"/>
        <note>ligand shared between dimeric partners</note>
    </ligand>
</feature>
<feature type="region of interest" description="Required for zinc-mediated homotetramerization and catalytic activity" evidence="16">
    <location>
        <begin position="403"/>
        <end position="406"/>
    </location>
</feature>
<dbReference type="InterPro" id="IPR048583">
    <property type="entry name" value="RNase_E_G_thioredoxin-like"/>
</dbReference>
<keyword evidence="12 16" id="KW-0862">Zinc</keyword>
<feature type="compositionally biased region" description="Basic and acidic residues" evidence="17">
    <location>
        <begin position="928"/>
        <end position="938"/>
    </location>
</feature>
<organism evidence="19 20">
    <name type="scientific">gamma proteobacterium HTCC2207</name>
    <dbReference type="NCBI Taxonomy" id="314287"/>
    <lineage>
        <taxon>Bacteria</taxon>
        <taxon>Pseudomonadati</taxon>
        <taxon>Pseudomonadota</taxon>
        <taxon>Gammaproteobacteria</taxon>
        <taxon>Cellvibrionales</taxon>
        <taxon>Porticoccaceae</taxon>
        <taxon>SAR92 clade</taxon>
    </lineage>
</organism>
<evidence type="ECO:0000256" key="13">
    <source>
        <dbReference type="ARBA" id="ARBA00022842"/>
    </source>
</evidence>
<dbReference type="EMBL" id="AAPI01000002">
    <property type="protein sequence ID" value="EAS47429.1"/>
    <property type="molecule type" value="Genomic_DNA"/>
</dbReference>
<dbReference type="CDD" id="cd04453">
    <property type="entry name" value="S1_RNase_E"/>
    <property type="match status" value="1"/>
</dbReference>
<keyword evidence="6 16" id="KW-0819">tRNA processing</keyword>
<feature type="compositionally biased region" description="Basic residues" evidence="17">
    <location>
        <begin position="817"/>
        <end position="826"/>
    </location>
</feature>
<dbReference type="Proteomes" id="UP000005555">
    <property type="component" value="Unassembled WGS sequence"/>
</dbReference>
<feature type="binding site" evidence="16">
    <location>
        <position position="345"/>
    </location>
    <ligand>
        <name>Mg(2+)</name>
        <dbReference type="ChEBI" id="CHEBI:18420"/>
        <note>catalytic</note>
    </ligand>
</feature>
<comment type="similarity">
    <text evidence="16">Belongs to the RNase E/G family. RNase E subfamily.</text>
</comment>
<gene>
    <name evidence="16" type="primary">rne</name>
    <name evidence="19" type="ORF">GB2207_01457</name>
</gene>
<evidence type="ECO:0000256" key="5">
    <source>
        <dbReference type="ARBA" id="ARBA00022552"/>
    </source>
</evidence>
<comment type="similarity">
    <text evidence="1">Belongs to the RNase E/G family. RNase G subfamily.</text>
</comment>
<evidence type="ECO:0000259" key="18">
    <source>
        <dbReference type="PROSITE" id="PS50126"/>
    </source>
</evidence>
<evidence type="ECO:0000313" key="20">
    <source>
        <dbReference type="Proteomes" id="UP000005555"/>
    </source>
</evidence>
<comment type="caution">
    <text evidence="19">The sequence shown here is derived from an EMBL/GenBank/DDBJ whole genome shotgun (WGS) entry which is preliminary data.</text>
</comment>
<keyword evidence="11 16" id="KW-0378">Hydrolase</keyword>
<evidence type="ECO:0000256" key="17">
    <source>
        <dbReference type="SAM" id="MobiDB-lite"/>
    </source>
</evidence>
<dbReference type="GO" id="GO:0019843">
    <property type="term" value="F:rRNA binding"/>
    <property type="evidence" value="ECO:0007669"/>
    <property type="project" value="UniProtKB-KW"/>
</dbReference>
<dbReference type="PANTHER" id="PTHR30001:SF1">
    <property type="entry name" value="RIBONUCLEASE E_G-LIKE PROTEIN, CHLOROPLASTIC"/>
    <property type="match status" value="1"/>
</dbReference>
<evidence type="ECO:0000256" key="11">
    <source>
        <dbReference type="ARBA" id="ARBA00022801"/>
    </source>
</evidence>
<dbReference type="PROSITE" id="PS50126">
    <property type="entry name" value="S1"/>
    <property type="match status" value="1"/>
</dbReference>
<dbReference type="PANTHER" id="PTHR30001">
    <property type="entry name" value="RIBONUCLEASE"/>
    <property type="match status" value="1"/>
</dbReference>
<dbReference type="Gene3D" id="2.40.50.140">
    <property type="entry name" value="Nucleic acid-binding proteins"/>
    <property type="match status" value="1"/>
</dbReference>
<dbReference type="InterPro" id="IPR004659">
    <property type="entry name" value="RNase_E/G"/>
</dbReference>
<accession>Q1YTQ8</accession>
<keyword evidence="10 16" id="KW-0255">Endonuclease</keyword>
<feature type="compositionally biased region" description="Basic and acidic residues" evidence="17">
    <location>
        <begin position="649"/>
        <end position="667"/>
    </location>
</feature>
<dbReference type="Pfam" id="PF10150">
    <property type="entry name" value="RNase_E_G"/>
    <property type="match status" value="1"/>
</dbReference>
<dbReference type="AlphaFoldDB" id="Q1YTQ8"/>
<keyword evidence="14 16" id="KW-0694">RNA-binding</keyword>
<dbReference type="GO" id="GO:0000287">
    <property type="term" value="F:magnesium ion binding"/>
    <property type="evidence" value="ECO:0007669"/>
    <property type="project" value="UniProtKB-UniRule"/>
</dbReference>
<dbReference type="NCBIfam" id="TIGR00757">
    <property type="entry name" value="RNaseEG"/>
    <property type="match status" value="1"/>
</dbReference>
<dbReference type="SMART" id="SM00316">
    <property type="entry name" value="S1"/>
    <property type="match status" value="1"/>
</dbReference>
<protein>
    <recommendedName>
        <fullName evidence="16">Ribonuclease E</fullName>
        <shortName evidence="16">RNase E</shortName>
        <ecNumber evidence="16">3.1.26.12</ecNumber>
    </recommendedName>
</protein>
<keyword evidence="8 16" id="KW-0479">Metal-binding</keyword>
<feature type="compositionally biased region" description="Polar residues" evidence="17">
    <location>
        <begin position="724"/>
        <end position="738"/>
    </location>
</feature>
<dbReference type="Pfam" id="PF00575">
    <property type="entry name" value="S1"/>
    <property type="match status" value="1"/>
</dbReference>
<feature type="compositionally biased region" description="Basic residues" evidence="17">
    <location>
        <begin position="763"/>
        <end position="773"/>
    </location>
</feature>
<dbReference type="InterPro" id="IPR019307">
    <property type="entry name" value="RNA-bd_AU-1/RNase_E/G"/>
</dbReference>
<keyword evidence="7 16" id="KW-0540">Nuclease</keyword>
<evidence type="ECO:0000256" key="12">
    <source>
        <dbReference type="ARBA" id="ARBA00022833"/>
    </source>
</evidence>
<evidence type="ECO:0000256" key="6">
    <source>
        <dbReference type="ARBA" id="ARBA00022694"/>
    </source>
</evidence>
<evidence type="ECO:0000256" key="9">
    <source>
        <dbReference type="ARBA" id="ARBA00022730"/>
    </source>
</evidence>
<feature type="compositionally biased region" description="Basic and acidic residues" evidence="17">
    <location>
        <begin position="858"/>
        <end position="891"/>
    </location>
</feature>
<feature type="compositionally biased region" description="Low complexity" evidence="17">
    <location>
        <begin position="744"/>
        <end position="757"/>
    </location>
</feature>
<comment type="catalytic activity">
    <reaction evidence="16">
        <text>Endonucleolytic cleavage of single-stranded RNA in A- and U-rich regions.</text>
        <dbReference type="EC" id="3.1.26.12"/>
    </reaction>
</comment>
<dbReference type="InterPro" id="IPR003029">
    <property type="entry name" value="S1_domain"/>
</dbReference>
<dbReference type="NCBIfam" id="NF008074">
    <property type="entry name" value="PRK10811.1"/>
    <property type="match status" value="1"/>
</dbReference>
<evidence type="ECO:0000256" key="3">
    <source>
        <dbReference type="ARBA" id="ARBA00022490"/>
    </source>
</evidence>
<feature type="compositionally biased region" description="Basic and acidic residues" evidence="17">
    <location>
        <begin position="679"/>
        <end position="692"/>
    </location>
</feature>
<feature type="compositionally biased region" description="Basic and acidic residues" evidence="17">
    <location>
        <begin position="619"/>
        <end position="632"/>
    </location>
</feature>
<keyword evidence="2 16" id="KW-1003">Cell membrane</keyword>
<evidence type="ECO:0000256" key="2">
    <source>
        <dbReference type="ARBA" id="ARBA00022475"/>
    </source>
</evidence>
<comment type="cofactor">
    <cofactor evidence="16">
        <name>Mg(2+)</name>
        <dbReference type="ChEBI" id="CHEBI:18420"/>
    </cofactor>
    <text evidence="16">Binds 1 Mg(2+) ion per subunit.</text>
</comment>
<feature type="compositionally biased region" description="Low complexity" evidence="17">
    <location>
        <begin position="832"/>
        <end position="846"/>
    </location>
</feature>
<evidence type="ECO:0000256" key="10">
    <source>
        <dbReference type="ARBA" id="ARBA00022759"/>
    </source>
</evidence>
<feature type="compositionally biased region" description="Polar residues" evidence="17">
    <location>
        <begin position="982"/>
        <end position="999"/>
    </location>
</feature>
<dbReference type="GO" id="GO:0006402">
    <property type="term" value="P:mRNA catabolic process"/>
    <property type="evidence" value="ECO:0007669"/>
    <property type="project" value="UniProtKB-UniRule"/>
</dbReference>
<evidence type="ECO:0000256" key="1">
    <source>
        <dbReference type="ARBA" id="ARBA00005663"/>
    </source>
</evidence>
<dbReference type="GO" id="GO:0005737">
    <property type="term" value="C:cytoplasm"/>
    <property type="evidence" value="ECO:0007669"/>
    <property type="project" value="UniProtKB-SubCell"/>
</dbReference>
<keyword evidence="16" id="KW-0820">tRNA-binding</keyword>
<evidence type="ECO:0000256" key="8">
    <source>
        <dbReference type="ARBA" id="ARBA00022723"/>
    </source>
</evidence>
<dbReference type="SUPFAM" id="SSF50249">
    <property type="entry name" value="Nucleic acid-binding proteins"/>
    <property type="match status" value="1"/>
</dbReference>
<dbReference type="eggNOG" id="COG1530">
    <property type="taxonomic scope" value="Bacteria"/>
</dbReference>
<feature type="compositionally biased region" description="Basic and acidic residues" evidence="17">
    <location>
        <begin position="505"/>
        <end position="518"/>
    </location>
</feature>
<reference evidence="19 20" key="1">
    <citation type="submission" date="2006-03" db="EMBL/GenBank/DDBJ databases">
        <authorList>
            <person name="Giovannoni S.J."/>
            <person name="Cho J.-C."/>
            <person name="Ferriera S."/>
            <person name="Johnson J."/>
            <person name="Kravitz S."/>
            <person name="Halpern A."/>
            <person name="Remington K."/>
            <person name="Beeson K."/>
            <person name="Tran B."/>
            <person name="Rogers Y.-H."/>
            <person name="Friedman R."/>
            <person name="Venter J.C."/>
        </authorList>
    </citation>
    <scope>NUCLEOTIDE SEQUENCE [LARGE SCALE GENOMIC DNA]</scope>
    <source>
        <strain evidence="19 20">HTCC2207</strain>
    </source>
</reference>
<name>Q1YTQ8_9GAMM</name>